<protein>
    <submittedName>
        <fullName evidence="1">Uncharacterized protein</fullName>
    </submittedName>
</protein>
<accession>A0ABR8E014</accession>
<organism evidence="1 2">
    <name type="scientific">Nostoc flagelliforme FACHB-838</name>
    <dbReference type="NCBI Taxonomy" id="2692904"/>
    <lineage>
        <taxon>Bacteria</taxon>
        <taxon>Bacillati</taxon>
        <taxon>Cyanobacteriota</taxon>
        <taxon>Cyanophyceae</taxon>
        <taxon>Nostocales</taxon>
        <taxon>Nostocaceae</taxon>
        <taxon>Nostoc</taxon>
    </lineage>
</organism>
<reference evidence="1 2" key="1">
    <citation type="journal article" date="2020" name="ISME J.">
        <title>Comparative genomics reveals insights into cyanobacterial evolution and habitat adaptation.</title>
        <authorList>
            <person name="Chen M.Y."/>
            <person name="Teng W.K."/>
            <person name="Zhao L."/>
            <person name="Hu C.X."/>
            <person name="Zhou Y.K."/>
            <person name="Han B.P."/>
            <person name="Song L.R."/>
            <person name="Shu W.S."/>
        </authorList>
    </citation>
    <scope>NUCLEOTIDE SEQUENCE [LARGE SCALE GENOMIC DNA]</scope>
    <source>
        <strain evidence="1 2">FACHB-838</strain>
    </source>
</reference>
<name>A0ABR8E014_9NOSO</name>
<sequence length="114" mass="13200">MGRNDSSPSSHTSHTLPARRFQLFSVPFGCESDVYAERLQKLLPIDITRLRGYLEHRQFMRIIIKFLPTIGRQIPMPMPTNKRQLRFLAKAELEPTVQVDVWQQAVEQAANKIP</sequence>
<evidence type="ECO:0000313" key="2">
    <source>
        <dbReference type="Proteomes" id="UP000623440"/>
    </source>
</evidence>
<comment type="caution">
    <text evidence="1">The sequence shown here is derived from an EMBL/GenBank/DDBJ whole genome shotgun (WGS) entry which is preliminary data.</text>
</comment>
<dbReference type="RefSeq" id="WP_190945878.1">
    <property type="nucleotide sequence ID" value="NZ_JACJSI010000221.1"/>
</dbReference>
<evidence type="ECO:0000313" key="1">
    <source>
        <dbReference type="EMBL" id="MBD2535006.1"/>
    </source>
</evidence>
<proteinExistence type="predicted"/>
<dbReference type="EMBL" id="JACJSI010000221">
    <property type="protein sequence ID" value="MBD2535006.1"/>
    <property type="molecule type" value="Genomic_DNA"/>
</dbReference>
<gene>
    <name evidence="1" type="ORF">H6G97_38505</name>
</gene>
<keyword evidence="2" id="KW-1185">Reference proteome</keyword>
<dbReference type="Proteomes" id="UP000623440">
    <property type="component" value="Unassembled WGS sequence"/>
</dbReference>